<dbReference type="GO" id="GO:0070626">
    <property type="term" value="F:(S)-2-(5-amino-1-(5-phospho-D-ribosyl)imidazole-4-carboxamido) succinate lyase (fumarate-forming) activity"/>
    <property type="evidence" value="ECO:0007669"/>
    <property type="project" value="TreeGrafter"/>
</dbReference>
<dbReference type="OrthoDB" id="9768878at2"/>
<evidence type="ECO:0000313" key="6">
    <source>
        <dbReference type="Proteomes" id="UP000217210"/>
    </source>
</evidence>
<keyword evidence="1 3" id="KW-0456">Lyase</keyword>
<accession>A0A249L5Y7</accession>
<dbReference type="GO" id="GO:0005829">
    <property type="term" value="C:cytosol"/>
    <property type="evidence" value="ECO:0007669"/>
    <property type="project" value="TreeGrafter"/>
</dbReference>
<evidence type="ECO:0000259" key="4">
    <source>
        <dbReference type="SMART" id="SM00998"/>
    </source>
</evidence>
<comment type="catalytic activity">
    <reaction evidence="3">
        <text>N(6)-(1,2-dicarboxyethyl)-AMP = fumarate + AMP</text>
        <dbReference type="Rhea" id="RHEA:16853"/>
        <dbReference type="ChEBI" id="CHEBI:29806"/>
        <dbReference type="ChEBI" id="CHEBI:57567"/>
        <dbReference type="ChEBI" id="CHEBI:456215"/>
        <dbReference type="EC" id="4.3.2.2"/>
    </reaction>
</comment>
<keyword evidence="6" id="KW-1185">Reference proteome</keyword>
<dbReference type="Pfam" id="PF00206">
    <property type="entry name" value="Lyase_1"/>
    <property type="match status" value="1"/>
</dbReference>
<dbReference type="SMART" id="SM00998">
    <property type="entry name" value="ADSL_C"/>
    <property type="match status" value="1"/>
</dbReference>
<evidence type="ECO:0000313" key="5">
    <source>
        <dbReference type="EMBL" id="ASY24345.1"/>
    </source>
</evidence>
<proteinExistence type="inferred from homology"/>
<protein>
    <recommendedName>
        <fullName evidence="2 3">Adenylosuccinate lyase</fullName>
        <shortName evidence="3">ASL</shortName>
        <ecNumber evidence="2 3">4.3.2.2</ecNumber>
    </recommendedName>
    <alternativeName>
        <fullName evidence="3">Adenylosuccinase</fullName>
    </alternativeName>
</protein>
<comment type="pathway">
    <text evidence="3">Purine metabolism; IMP biosynthesis via de novo pathway; 5-amino-1-(5-phospho-D-ribosyl)imidazole-4-carboxamide from 5-amino-1-(5-phospho-D-ribosyl)imidazole-4-carboxylate: step 2/2.</text>
</comment>
<reference evidence="5 6" key="1">
    <citation type="submission" date="2016-07" db="EMBL/GenBank/DDBJ databases">
        <title>High microdiversification within the ubiquitous acI lineage of Actinobacteria.</title>
        <authorList>
            <person name="Neuenschwander S.M."/>
            <person name="Salcher M."/>
            <person name="Ghai R."/>
            <person name="Pernthaler J."/>
        </authorList>
    </citation>
    <scope>NUCLEOTIDE SEQUENCE [LARGE SCALE GENOMIC DNA]</scope>
    <source>
        <strain evidence="5">MMS-IIB-91</strain>
    </source>
</reference>
<gene>
    <name evidence="5" type="ORF">B1sIIB91_05615</name>
</gene>
<evidence type="ECO:0000256" key="3">
    <source>
        <dbReference type="RuleBase" id="RU361172"/>
    </source>
</evidence>
<dbReference type="InterPro" id="IPR022761">
    <property type="entry name" value="Fumarate_lyase_N"/>
</dbReference>
<dbReference type="GO" id="GO:0006189">
    <property type="term" value="P:'de novo' IMP biosynthetic process"/>
    <property type="evidence" value="ECO:0007669"/>
    <property type="project" value="UniProtKB-UniPathway"/>
</dbReference>
<dbReference type="KEGG" id="nab:B1sIIB91_05615"/>
<evidence type="ECO:0000256" key="1">
    <source>
        <dbReference type="ARBA" id="ARBA00023239"/>
    </source>
</evidence>
<dbReference type="PANTHER" id="PTHR43172">
    <property type="entry name" value="ADENYLOSUCCINATE LYASE"/>
    <property type="match status" value="1"/>
</dbReference>
<comment type="catalytic activity">
    <reaction evidence="3">
        <text>(2S)-2-[5-amino-1-(5-phospho-beta-D-ribosyl)imidazole-4-carboxamido]succinate = 5-amino-1-(5-phospho-beta-D-ribosyl)imidazole-4-carboxamide + fumarate</text>
        <dbReference type="Rhea" id="RHEA:23920"/>
        <dbReference type="ChEBI" id="CHEBI:29806"/>
        <dbReference type="ChEBI" id="CHEBI:58443"/>
        <dbReference type="ChEBI" id="CHEBI:58475"/>
        <dbReference type="EC" id="4.3.2.2"/>
    </reaction>
</comment>
<dbReference type="NCBIfam" id="TIGR00928">
    <property type="entry name" value="purB"/>
    <property type="match status" value="1"/>
</dbReference>
<dbReference type="Gene3D" id="1.10.275.60">
    <property type="match status" value="1"/>
</dbReference>
<dbReference type="EC" id="4.3.2.2" evidence="2 3"/>
<dbReference type="UniPathway" id="UPA00074">
    <property type="reaction ID" value="UER00132"/>
</dbReference>
<sequence length="462" mass="50811">MSITPNVLATRYATAEMVEIFDPINKIIAERKFWITILKLQKKAGLPITDADISAYEKVIDKVDLASIEKREKVSRHDVKARIEEFNSLAGAEKIHIGLTSRDLTENIELIQIRDGLNLIRKRSLETLFLLEKNISKYEKTYMVGRSHNVAAQVTTLGKKFATCGEELLYSLTSLNELINRLPLRGLKGPVGTGQDGISSLGSVKDLTKMEEAIASEFGFENTLTSVGQIYPRSIDFEVVSKLLQIASAPSSFATSIRLMAGAGLVSEGFKQGQVGSSAMPHKMNSRSSERINGMIVLLRGYTTMAADLAGDQWNEGDVSCSVVRRVVIPDAFYVADGLLHTFMTILTEFGIFEENINKELSEQLPFLATTQILMACVKAGMGREVAHEMIKKYATTNTASNFFTALTSEIDFPLSLAELNDLIKNPADFVGSAIEQSQKVGESIKKVTKGEVSKVDLKPLI</sequence>
<keyword evidence="3" id="KW-0658">Purine biosynthesis</keyword>
<dbReference type="GO" id="GO:0004018">
    <property type="term" value="F:N6-(1,2-dicarboxyethyl)AMP AMP-lyase (fumarate-forming) activity"/>
    <property type="evidence" value="ECO:0007669"/>
    <property type="project" value="UniProtKB-UniRule"/>
</dbReference>
<dbReference type="UniPathway" id="UPA00075">
    <property type="reaction ID" value="UER00336"/>
</dbReference>
<comment type="similarity">
    <text evidence="3">Belongs to the lyase 1 family. Adenylosuccinate lyase subfamily.</text>
</comment>
<dbReference type="Proteomes" id="UP000217210">
    <property type="component" value="Chromosome"/>
</dbReference>
<dbReference type="InterPro" id="IPR000362">
    <property type="entry name" value="Fumarate_lyase_fam"/>
</dbReference>
<evidence type="ECO:0000256" key="2">
    <source>
        <dbReference type="NCBIfam" id="TIGR00928"/>
    </source>
</evidence>
<name>A0A249L5Y7_9ACTN</name>
<dbReference type="InterPro" id="IPR004769">
    <property type="entry name" value="Pur_lyase"/>
</dbReference>
<dbReference type="AlphaFoldDB" id="A0A249L5Y7"/>
<comment type="pathway">
    <text evidence="3">Purine metabolism; AMP biosynthesis via de novo pathway; AMP from IMP: step 2/2.</text>
</comment>
<feature type="domain" description="Adenylosuccinate lyase C-terminal" evidence="4">
    <location>
        <begin position="365"/>
        <end position="442"/>
    </location>
</feature>
<dbReference type="InterPro" id="IPR019468">
    <property type="entry name" value="AdenyloSucc_lyase_C"/>
</dbReference>
<organism evidence="5 6">
    <name type="scientific">Candidatus Nanopelagicus abundans</name>
    <dbReference type="NCBI Taxonomy" id="1884916"/>
    <lineage>
        <taxon>Bacteria</taxon>
        <taxon>Bacillati</taxon>
        <taxon>Actinomycetota</taxon>
        <taxon>Actinomycetes</taxon>
        <taxon>Candidatus Nanopelagicales</taxon>
        <taxon>Candidatus Nanopelagicaceae</taxon>
        <taxon>Candidatus Nanopelagicus</taxon>
    </lineage>
</organism>
<dbReference type="RefSeq" id="WP_095688605.1">
    <property type="nucleotide sequence ID" value="NZ_CP016779.1"/>
</dbReference>
<dbReference type="Gene3D" id="1.20.200.10">
    <property type="entry name" value="Fumarase/aspartase (Central domain)"/>
    <property type="match status" value="1"/>
</dbReference>
<dbReference type="GO" id="GO:0044208">
    <property type="term" value="P:'de novo' AMP biosynthetic process"/>
    <property type="evidence" value="ECO:0007669"/>
    <property type="project" value="UniProtKB-UniPathway"/>
</dbReference>
<dbReference type="PANTHER" id="PTHR43172:SF1">
    <property type="entry name" value="ADENYLOSUCCINATE LYASE"/>
    <property type="match status" value="1"/>
</dbReference>
<dbReference type="PROSITE" id="PS00163">
    <property type="entry name" value="FUMARATE_LYASES"/>
    <property type="match status" value="1"/>
</dbReference>
<dbReference type="Gene3D" id="1.10.40.30">
    <property type="entry name" value="Fumarase/aspartase (C-terminal domain)"/>
    <property type="match status" value="1"/>
</dbReference>
<dbReference type="InterPro" id="IPR008948">
    <property type="entry name" value="L-Aspartase-like"/>
</dbReference>
<dbReference type="EMBL" id="CP016779">
    <property type="protein sequence ID" value="ASY24345.1"/>
    <property type="molecule type" value="Genomic_DNA"/>
</dbReference>
<dbReference type="PRINTS" id="PR00149">
    <property type="entry name" value="FUMRATELYASE"/>
</dbReference>
<dbReference type="InterPro" id="IPR020557">
    <property type="entry name" value="Fumarate_lyase_CS"/>
</dbReference>
<dbReference type="Pfam" id="PF10397">
    <property type="entry name" value="ADSL_C"/>
    <property type="match status" value="1"/>
</dbReference>
<dbReference type="SUPFAM" id="SSF48557">
    <property type="entry name" value="L-aspartase-like"/>
    <property type="match status" value="1"/>
</dbReference>